<feature type="domain" description="Carrier" evidence="7">
    <location>
        <begin position="5046"/>
        <end position="5121"/>
    </location>
</feature>
<evidence type="ECO:0000256" key="4">
    <source>
        <dbReference type="ARBA" id="ARBA00022553"/>
    </source>
</evidence>
<evidence type="ECO:0000313" key="9">
    <source>
        <dbReference type="Proteomes" id="UP000219565"/>
    </source>
</evidence>
<dbReference type="Gene3D" id="3.40.50.980">
    <property type="match status" value="8"/>
</dbReference>
<reference evidence="8 9" key="1">
    <citation type="submission" date="2017-09" db="EMBL/GenBank/DDBJ databases">
        <authorList>
            <person name="Ehlers B."/>
            <person name="Leendertz F.H."/>
        </authorList>
    </citation>
    <scope>NUCLEOTIDE SEQUENCE [LARGE SCALE GENOMIC DNA]</scope>
    <source>
        <strain evidence="8 9">DSM 45537</strain>
    </source>
</reference>
<dbReference type="CDD" id="cd05930">
    <property type="entry name" value="A_NRPS"/>
    <property type="match status" value="2"/>
</dbReference>
<keyword evidence="4" id="KW-0597">Phosphoprotein</keyword>
<dbReference type="GO" id="GO:0005829">
    <property type="term" value="C:cytosol"/>
    <property type="evidence" value="ECO:0007669"/>
    <property type="project" value="TreeGrafter"/>
</dbReference>
<dbReference type="PROSITE" id="PS50075">
    <property type="entry name" value="CARRIER"/>
    <property type="match status" value="6"/>
</dbReference>
<dbReference type="CDD" id="cd19543">
    <property type="entry name" value="DCL_NRPS"/>
    <property type="match status" value="2"/>
</dbReference>
<dbReference type="GO" id="GO:0031177">
    <property type="term" value="F:phosphopantetheine binding"/>
    <property type="evidence" value="ECO:0007669"/>
    <property type="project" value="InterPro"/>
</dbReference>
<organism evidence="8 9">
    <name type="scientific">Nocardia amikacinitolerans</name>
    <dbReference type="NCBI Taxonomy" id="756689"/>
    <lineage>
        <taxon>Bacteria</taxon>
        <taxon>Bacillati</taxon>
        <taxon>Actinomycetota</taxon>
        <taxon>Actinomycetes</taxon>
        <taxon>Mycobacteriales</taxon>
        <taxon>Nocardiaceae</taxon>
        <taxon>Nocardia</taxon>
    </lineage>
</organism>
<dbReference type="InterPro" id="IPR010071">
    <property type="entry name" value="AA_adenyl_dom"/>
</dbReference>
<name>A0A285LCH5_9NOCA</name>
<dbReference type="InterPro" id="IPR025110">
    <property type="entry name" value="AMP-bd_C"/>
</dbReference>
<feature type="domain" description="Carrier" evidence="7">
    <location>
        <begin position="2900"/>
        <end position="2975"/>
    </location>
</feature>
<dbReference type="NCBIfam" id="TIGR01733">
    <property type="entry name" value="AA-adenyl-dom"/>
    <property type="match status" value="5"/>
</dbReference>
<dbReference type="Gene3D" id="2.30.38.10">
    <property type="entry name" value="Luciferase, Domain 3"/>
    <property type="match status" value="4"/>
</dbReference>
<dbReference type="Gene3D" id="3.30.559.10">
    <property type="entry name" value="Chloramphenicol acetyltransferase-like domain"/>
    <property type="match status" value="8"/>
</dbReference>
<dbReference type="InterPro" id="IPR020806">
    <property type="entry name" value="PKS_PP-bd"/>
</dbReference>
<accession>A0A285LCH5</accession>
<dbReference type="Pfam" id="PF00668">
    <property type="entry name" value="Condensation"/>
    <property type="match status" value="8"/>
</dbReference>
<feature type="domain" description="Carrier" evidence="7">
    <location>
        <begin position="6119"/>
        <end position="6193"/>
    </location>
</feature>
<dbReference type="InterPro" id="IPR042099">
    <property type="entry name" value="ANL_N_sf"/>
</dbReference>
<dbReference type="SMART" id="SM00823">
    <property type="entry name" value="PKS_PP"/>
    <property type="match status" value="6"/>
</dbReference>
<feature type="domain" description="Carrier" evidence="7">
    <location>
        <begin position="1359"/>
        <end position="1433"/>
    </location>
</feature>
<dbReference type="PROSITE" id="PS00455">
    <property type="entry name" value="AMP_BINDING"/>
    <property type="match status" value="5"/>
</dbReference>
<evidence type="ECO:0000256" key="1">
    <source>
        <dbReference type="ARBA" id="ARBA00001957"/>
    </source>
</evidence>
<protein>
    <submittedName>
        <fullName evidence="8">Non-ribosomal peptide synthase domain TIGR01720/amino acid adenylation domain-containing protein</fullName>
    </submittedName>
</protein>
<dbReference type="GO" id="GO:0047527">
    <property type="term" value="F:2,3-dihydroxybenzoate-serine ligase activity"/>
    <property type="evidence" value="ECO:0007669"/>
    <property type="project" value="TreeGrafter"/>
</dbReference>
<dbReference type="GO" id="GO:0009366">
    <property type="term" value="C:enterobactin synthetase complex"/>
    <property type="evidence" value="ECO:0007669"/>
    <property type="project" value="TreeGrafter"/>
</dbReference>
<keyword evidence="3" id="KW-0596">Phosphopantetheine</keyword>
<dbReference type="EMBL" id="OBEG01000002">
    <property type="protein sequence ID" value="SNY81101.1"/>
    <property type="molecule type" value="Genomic_DNA"/>
</dbReference>
<comment type="similarity">
    <text evidence="2">Belongs to the ATP-dependent AMP-binding enzyme family.</text>
</comment>
<keyword evidence="6" id="KW-0045">Antibiotic biosynthesis</keyword>
<dbReference type="Gene3D" id="3.30.559.30">
    <property type="entry name" value="Nonribosomal peptide synthetase, condensation domain"/>
    <property type="match status" value="8"/>
</dbReference>
<feature type="domain" description="Carrier" evidence="7">
    <location>
        <begin position="3983"/>
        <end position="4058"/>
    </location>
</feature>
<keyword evidence="9" id="KW-1185">Reference proteome</keyword>
<dbReference type="GO" id="GO:0008610">
    <property type="term" value="P:lipid biosynthetic process"/>
    <property type="evidence" value="ECO:0007669"/>
    <property type="project" value="UniProtKB-ARBA"/>
</dbReference>
<dbReference type="Gene3D" id="3.40.50.12780">
    <property type="entry name" value="N-terminal domain of ligase-like"/>
    <property type="match status" value="3"/>
</dbReference>
<dbReference type="Pfam" id="PF13193">
    <property type="entry name" value="AMP-binding_C"/>
    <property type="match status" value="6"/>
</dbReference>
<proteinExistence type="inferred from homology"/>
<dbReference type="FunFam" id="3.40.50.980:FF:000001">
    <property type="entry name" value="Non-ribosomal peptide synthetase"/>
    <property type="match status" value="5"/>
</dbReference>
<evidence type="ECO:0000256" key="3">
    <source>
        <dbReference type="ARBA" id="ARBA00022450"/>
    </source>
</evidence>
<dbReference type="FunFam" id="3.40.50.12780:FF:000012">
    <property type="entry name" value="Non-ribosomal peptide synthetase"/>
    <property type="match status" value="4"/>
</dbReference>
<dbReference type="PANTHER" id="PTHR45527:SF1">
    <property type="entry name" value="FATTY ACID SYNTHASE"/>
    <property type="match status" value="1"/>
</dbReference>
<dbReference type="CDD" id="cd19540">
    <property type="entry name" value="LCL_NRPS-like"/>
    <property type="match status" value="4"/>
</dbReference>
<dbReference type="GO" id="GO:0043041">
    <property type="term" value="P:amino acid activation for nonribosomal peptide biosynthetic process"/>
    <property type="evidence" value="ECO:0007669"/>
    <property type="project" value="TreeGrafter"/>
</dbReference>
<gene>
    <name evidence="8" type="ORF">SAMN04244553_2679</name>
</gene>
<dbReference type="FunFam" id="3.40.50.980:FF:000002">
    <property type="entry name" value="Enterobactin synthetase component F"/>
    <property type="match status" value="2"/>
</dbReference>
<dbReference type="InterPro" id="IPR006162">
    <property type="entry name" value="Ppantetheine_attach_site"/>
</dbReference>
<dbReference type="UniPathway" id="UPA00011"/>
<dbReference type="FunFam" id="1.10.1200.10:FF:000005">
    <property type="entry name" value="Nonribosomal peptide synthetase 1"/>
    <property type="match status" value="1"/>
</dbReference>
<dbReference type="FunFam" id="2.30.38.10:FF:000001">
    <property type="entry name" value="Non-ribosomal peptide synthetase PvdI"/>
    <property type="match status" value="3"/>
</dbReference>
<keyword evidence="5" id="KW-0677">Repeat</keyword>
<dbReference type="SUPFAM" id="SSF52777">
    <property type="entry name" value="CoA-dependent acyltransferases"/>
    <property type="match status" value="16"/>
</dbReference>
<feature type="domain" description="Carrier" evidence="7">
    <location>
        <begin position="281"/>
        <end position="356"/>
    </location>
</feature>
<evidence type="ECO:0000256" key="2">
    <source>
        <dbReference type="ARBA" id="ARBA00006432"/>
    </source>
</evidence>
<dbReference type="PROSITE" id="PS00012">
    <property type="entry name" value="PHOSPHOPANTETHEINE"/>
    <property type="match status" value="6"/>
</dbReference>
<dbReference type="GO" id="GO:0072330">
    <property type="term" value="P:monocarboxylic acid biosynthetic process"/>
    <property type="evidence" value="ECO:0007669"/>
    <property type="project" value="UniProtKB-ARBA"/>
</dbReference>
<dbReference type="InterPro" id="IPR020845">
    <property type="entry name" value="AMP-binding_CS"/>
</dbReference>
<evidence type="ECO:0000256" key="6">
    <source>
        <dbReference type="ARBA" id="ARBA00023194"/>
    </source>
</evidence>
<dbReference type="Proteomes" id="UP000219565">
    <property type="component" value="Unassembled WGS sequence"/>
</dbReference>
<dbReference type="FunFam" id="1.10.1200.10:FF:000016">
    <property type="entry name" value="Non-ribosomal peptide synthase"/>
    <property type="match status" value="2"/>
</dbReference>
<dbReference type="NCBIfam" id="NF004282">
    <property type="entry name" value="PRK05691.1"/>
    <property type="match status" value="7"/>
</dbReference>
<dbReference type="InterPro" id="IPR001242">
    <property type="entry name" value="Condensation_dom"/>
</dbReference>
<dbReference type="FunFam" id="3.30.300.30:FF:000010">
    <property type="entry name" value="Enterobactin synthetase component F"/>
    <property type="match status" value="5"/>
</dbReference>
<comment type="cofactor">
    <cofactor evidence="1">
        <name>pantetheine 4'-phosphate</name>
        <dbReference type="ChEBI" id="CHEBI:47942"/>
    </cofactor>
</comment>
<dbReference type="SUPFAM" id="SSF47336">
    <property type="entry name" value="ACP-like"/>
    <property type="match status" value="6"/>
</dbReference>
<dbReference type="NCBIfam" id="NF003417">
    <property type="entry name" value="PRK04813.1"/>
    <property type="match status" value="7"/>
</dbReference>
<dbReference type="Pfam" id="PF00501">
    <property type="entry name" value="AMP-binding"/>
    <property type="match status" value="7"/>
</dbReference>
<dbReference type="CDD" id="cd17643">
    <property type="entry name" value="A_NRPS_Cytc1-like"/>
    <property type="match status" value="1"/>
</dbReference>
<sequence length="7370" mass="789715">MLNQTPSAFYQLAEADRNAAADSAPLSLRYVVFGGEALELRRLSDWVARHGDSAPVLVNMYGITETTVHVSFRALDAATIEAASGSIVGRAIAGLKVYVLDNRLRPVPVGVAGEMYVAGPQLARGYLGRPDLTAARFVANPLATPGDQGSRLYRSGDLARWNRFGELEYLGRADDQVKVRGFRIELGEIEAAVLAQPGIAQAAVIVREDQPGDQRIVAYVVAEPDVVPDLDVVRSGAAERLPAYMVPAAMVRLEWIPLTVNGKLDRRALPAPAAKARAFRAPVTPVQETVAAVFAEVLDLPRVGVDDDFFDLGGNSLIATRVVSRIGAALGTSVPVRTLFEASTVEALAARVESHTGGDGRAPLVARKRAADELVPLSYAQQRMWFLNKYDTSSAAYNLPIAIRMSGALDIEALRLAVADVVRRHESLRTRYPEHGGTPVQVIVPAEEIALDLHPVAVPRAELLAAVTEFVTAGFDVAEQVPLRTRLYAAGPDEHVLVVVVHHIAADGFSMGPLTRDVMLAYTARTQDSAPGWSPLAVQYADFAVWQREVLGSEDDADSLLARQVSYWQRTLDGVPDELALPTDRPRPAIASHRGATLHHQLPGELIASLDEIARASGASLFMVMHSALAVLLARLSGGDDIAVGTPIAGRGEQALDDLVGMFVNTLVLRTGIDNGESFTELLARVRKTDLDAYGNADVPFERLVELLAPERSQSRNPLFQVMLAFQNLERTALELPGLSVSALDLEENVARFDLQFTLSENDAVAGNGVAGMTLALTYATELFDESTAREIVDRWVRVLTAVAADPAVTVGAVDVLDAAELADLVARTGAPAVPPRTLPELLAEAAAHNPDAPAVVFQGTSLAHPSPDHHPSSSRYATLSYAELDERSNRLARLLIAEGIGAEDLVAVGVPRSADSVFAAWAVSKTGAAFVPVDPNYPAERIAHMVTDSGSPLGITVTAVRDGLPESARWLVLEDLALDGFDGAPITDADRVRPVRPEHPAYVIYTSGSTGVPKGVVVTHAGLANFSAEQIERYGLDSDSRALHFASPSFDASILELLLAVGAGGALVVVPPGVYGGEELSELIRGERVTHAFITPAALATFDPSGLDTLRVLVAGGEACPPELVAKWAVPLGESGAPRAFHNGYGPTETTIMTNISDPLVVGETVTIGGPIRGMRSLILDAQLRPVPVGVAGELYLSGVQLARGYHARPGLTAERFVANPYVDGERMYRTGDVVRWTRTGEVEYVGRSDFQVKVRGFRIELGEIDAALAAHETVDFAVTVGHKNAAGAVSLVSYVVAAQGHSIDIAALTAHVEDRLPAYMVPSSIMVIDRVPLTPVGKLDRKALPEPVFATEVVFRAARTPVEQIIAEVFAEVLGVQRVGVDDSFFALGGDSIVSIQLVSRAKARGVVFTPRHVFEQKTVAGLASVAETADASAPAVAALAELPGGGVGDMPLTPVVRFMAERPGSFGRFNQTLALELPLGIDRAGIATTVGAVIDRHDMLRARLSREGDDWVVRTAEPGAVDVDALIERVEFPAAATDAELLDIATAALDSALDRLDPAAGVVVRFVWLDPAEGGRMGRLIVVAHHLVVDGVSWRILVPDFVAAWGQLTAGQRPELVAPTTSMRAWAHALEREAESASRVGELAYWRAVTDTPDPLLTARPMDPAVDVSGAIEKVQVEVSAETTKALLTTVPALFHGGVNDGLLTALALATAKWRAVRAGARTDDALLIRLEGHGREEDVVPGADLSRTVGWFTAIFPVRLDLTGVDVDAALAGGPALSKAVKAVKEQLLAVPDKGIGYGLLRYLNRRTAAELPAQLPGQVSFNYLGRVSDSDVPEQLRGFGWTPAPELGALGGAYDADMPAMAPLDVNAIVVGDKLTANIGYPSTLLDAAEVREFAELWTTALDAVARHANSTGAGGHTPSDFALVRASQRDIEGWERRFPALADVWPLSALQAGLLFHARLAASSVDVYTAQAVLTLTGRVDAARLRAAAQALVDRYENLRTAFVSDTDGNPVQVVLDSVRVAWAEHDRTETGSAADLIEADRMRRFDLTAPPLIRFTLIQVAPDRWQFVVSNHHILLDGWSMPLLMRDLIVLYAVHADASALPAVRSYRHFLEWTARQDHSASLAAWTTALRGVSEPTLLARPDAGREITALSGEYLFDLDEAATARLTALASSLGVTPNTVLQVAWGILVGRMTGTEDVLFGTTVSGRPAQLPGVESMVGLFINTVPVRVRFDPAESARDLLTRTQGEQADLLDHHYIGLADIQSAAGVGGLFDTLVVFESYPVDADGLRAQAADIDGMAVADLEAADATHYPLTLIAQLDSRLRIRAGYLRDLFDEPTVRRIADRLVRVLAAITADPAVPVGDIELLDTAERELVVSGWNETAHEVDAAATLVSKFEAQLAKTPNATALTFEGTSLTYDEFAGRVYRLARWLIERGVGPESSVALGMRRSIDLVVGMYAVTVAGGAYVPLDPDHPAERTEYILATADPVCVLTSGSDLEIDTAQVRIDLLDLSGVSEAPVTDADRRAPLCPSNTAYVIFTSGSTGRPKGVAVSHAAIVNRLVWMQSEYGLTESDAVLQKTPATFDVSVWEFFWPLQIGARLVVARPDGHRDPAYLAEVIATERVTVTHFVPSMLAVFVADAAAARCDTLRMVFASGEALPPKPAHRLRELTGAQLHNLYGPTEAAVDVTYHRVTEADTDTVPIGAPVFNTQVYVLDSRLRPSPVGVAGELYLAGTQLARGYVARPDLTADRFVANPFADGQRMYRTGDLVAWTADGELEYLGRTDFQVKLRGLRIELGEIEQALTALDEIAQSVVVVRGDQRTGDQLVAYVVAASNARVDGDVVREDLGRQLPAYMVPALVVVLDEFPLNASGKLDRKALPAPVFEAAVFRAPTTPVEEIVARTFADVLGLDRVGLDDDFFALGGNSLSATQVAARLSAALETELGVRELFEASTVAALAARTESKAGAGARAALVAQRRPERLPLSLAQQRMWFLNRFNMGGGAQHAAAAAADNIPAAVRLSGLLDRQALQVAVADVLARHESLRTYYPEIGGVGYQQIVPTAQVIPDLSPIDITEAELPQRLSEVVLTAFDVTAEVPFRASLFEISPTEHVLALVVHHISADGFSMGPLTRDVMIAYSARVDGDEPAWRPLEVQYADYALWQRAVLGAEDDPDSLISGQIEFWKNELAGLVEQLDLPADRPRPATASNRGDTVAFTVDPEVHAALRALAQQHNSTLFMVVHAALAVLLARLSSTSDIAIGTPIAGRGERALDDLIGMFVNTLVLRTEIEPGVAFEELLRTVRRVDVDAFGHADVPFERLVEVLDPVRSPGRHPLFQVALTFQNTAPTALELPGLTVSGVDMAVPLAKFDLQLTLEEKLGADGGPQGMSAEFSFATDLFDASTVRGFADRLLRVLGAVSADASVVVGDIDLLAPGERELVLREWNTEGVEAPAATLVDLIGAQARRRPDATAIRFGETTVSFGEFERRANRIARALIGLGVGPESKVAVAVSRTEELPIALYAVLLSGAAYVPIDTTYPVQRLEFTLADAAPVCVLTTAADAEAVPAGDIPLLLVERTADESDAPVTDADRIAPLRQDNLAYVIYTSGSTGVPKGVGVSHRNAVELFANTQPLFGFDESDVWTLFHSFAFDFSVWELWCALAYGGSVVVVDYLTSRSPELFRELLVRDRVTVLNQTPSAFYQLVEADRAASAADDNGEFALRHAIFGGEALDLRQLRRWYERHPADAPRLVNMYGITETTVHVSFLALDDHDVDNPASVIGRALPGLSAFVLDNRLAPAPVGVAGEIYVTGAQLARGYLGRPGLAATRFVANPFGEPGSRMYRSGDVGRWFGTGDSANLEYAGRSDQQVQLRGFRIELGEIESALVRCDGVRQAVVMVRADEHAGDRLVGYVVPETGTAVDPVALREAVAEFLTAYMVPDAIVVLDTLPLTPNGKLDRRALPEPEFVSTAAFRAPSTPIEQAVATVFAELLGVEEVGLDDDFFALGGNSLLATRVVARINEAVDADLAVRELFEAPTVAALAARAAAKAGSGRRRELVAGPRPERIPLSLAQQRMWFLNRFDNQTAVNNIPLAVRLTGALDTDALRRAVADVVDRHEVLRTVYPETADGQGVQVVLPAGQENLDLTPIVVSETEIQERIGELVLTGFDVTAAVPVRAALFRIAGSMDGSQPDTHVLVFVVHHVSGDGWSVGPLARDVMVAYAARSRGEAPGWAPLPVQYADYALWQRETLGSEDDPDSLIAAQVAYWSQNLAGLPDQLDLPSDRKRPAVASNRGGVYEFELSAELAQAAEALAREHGASLFMVVHAAFAALLGRLSGSDDIAIGTVVAGRGEAVLDDAIGMFVNTLVLRSAVDPAQPFAEFLTRTRETDLAAFGHADLPFERLVELLNPARSQARHPLFQVMLSFQNTGETTFELPGLEVSGVPLDVVTAKFDLHLNFTGTAAEGMKAEIAYATDMFDGTTVASFAERLVRMLDAVVADPAVVLGDVDLLDASERATVVRTWNDTAHRVDRDATLVSMFEAQAARTPDAIALTFEGTSLSYAEFASRVHRLARHLIASGVGPDTLVALGMRRSLDLVVGMYAVSVAGGAYVPLDPDHPAERTHYVLDLAAPVCVLTTSRDGFDSGSVTALEIDTLDVSAYDDAPVSDAERRAPLRPSNTAYVIFTSGSTGRPKGVGVAHDAIVNRLVWMQSEYGLDGTDVVLQKTPATFDVSVWEFFWPLQIGARLVVAKPDGHRDPGYLVEVIKRERVTTAHFVPSMMSVFVAEERADECTSLRNVFASGEALPAVTAQRLQELTGARLHNLYGPTEAAVDVTYHEVTEDDVVSVPIGAPVFNTQVYVLDSRLHPVPVGVAGELYLAGVQLARGYVARPDLTSDRFVANPFAAGERMYRTGDLVTWTKKGELEYLGRTDFQVKLRGLRIELGEIEAALTALDAIAQAVVVVRSDERLGDQLVGYVIAAAGQAIDVESVRTQLGGELPAYMVPSAFVVLDEFPLNASGKLDRKALPAPVFEVKAFRAPSTPIEEIVANTFGDVLGVTRVGLDDDFFELGGNSLVATQVTARLGAALDTQLAVRDLFEASTVAALAIRVERIAGSGRSRPELTAAERPERIPLSPAQARYWFLNQFDTATSAVDNIPLAVRLSGALDVRALEQAIGDVFARHEVLRTIYPSSADGPHQVILPANPPQLDPVQIDESELIGRVIAFAMTTFDVTTEVPLAVALFRISEQEHVIAFVVHHVSADGASMGPLARDLMAAYVARVAGDAPQWTPLPVQYADYALWQRAVLGSEDDPESVAARQVAYWKQALAGLPDQLELPADRPRPPAQSFHGKALRFELSPQRHAELAELARANNASLFMVVHAALAVLLARLSGTEDIAVGTPIAGRGERELDDLIGMFVNTLVFRTGVRPGDRFADLLADVRERDLEAFANADVPFERLVEVLNPERSTARNPLFQIGLSFQNLAETTLTLPGLQVSAVNFNSQLAKTDLHVTLYDRYADDGTPAEIITEFGYATDLFDEATVQGFADRFVRVLDAVIADVTVPVGEIDLLADAETERILSKWNDTARPVDTDATLVSLLDAAVAEAAPGTVALVADTASGERTQLTYAELDARVNRLARYLIGRGVGPEDRVALAIRRSADLVIAMYAVAKAGAAYVPIDPDQPVDRVDYILGTAAPVCVLTTARDAFETEAAQTVAIDELDLSGYSDAPIAAGERNGVLVAANTAYVIFTSGSTGQPKGVAVPHAAIVNQLLWKSDEFGLDSENVVLLKTAATFDLSVWEFWSAAVSGGRLVIATADGHRDPAYLNELMRSTGVTTLHVVPSMLDALLTESEGRMPHSLRRILAIGEALPAVTAQKFRRGNAAGLFNLYGPTEAAVSITNHAVTDADEHSVSIGAPEWNSQVYVLDSRLRPVPVGVSGELYLAGAQLARGYFARPDLSAERFVANPFGEPGARMYRTGDLVAWNADGELEYRGRTDFQVKIRGFRIELGEIEAALLRQDAIAAAAVLAHNDPGLGDRLVAYVVPSAAGIDPETGELDKRKLQSALAAELPSYMVPSAFMALDALPLNANGKLDRNALPQPTFEKAAFRAPVTPAEQIVAGVFADVLDVELIGADDDFFALGGNSILSIQLVSRAKALGVEFSVRDVFDQRSVAALAAIATATQAEREQPAELPGGGVGEMPLPPAVAAALAGGAPFQRYAQSALLPLPTALDWYTLLDALEALFDRHDALRTKLRADGDGWVFEAVDRVEVESLVSEVRVEKGADLADLLAAERTAAVDRLDPADGVMAQFVLFTFADNRPDELLVVAHRFAMDARSWRILLGELTTATEQLGVDAPLELPAVGTTLRRWAHSVANDEATAHESELPFWQEISATTEPQLGARALDPATDTAATVDRVRVTVPAEVTEAVLSTVPARYHGAAADGLFAALAMALVRWRGEQHGTAALIRRAGDGRAARAARGTELARTLGWFDLTHPVRIDLDGADLDDAFAGGNALGRIVKSVKEQLLAVPDHGRGHGLLGLADAAQVGFRYLGELPAEIVTVADDHRPADAALDVEAMVLDGELVASFAFPTGLLTAERVGELGELWVSALTALATHVRRPSAGGHTPSDMPLVKVGQADIELWERTYPGLTEVWPLTPLQSGLLFHAQMTTTTVDVYNMQAVIELTGEVDAERLHASAQALLDRYPNLRTAFVTDAAGQSVQIAMDRVEVPWRTVDLTGLPEDERDAELRKRLAEDLAQRFDMAVPPLVRYGLYRTAADHWHLVISTHHVLLDGWSMPLLMQDLLVLYALRGDASALPEVASYRTFLEWLAGRDLNASLRTWARAFDGLDDPTELAPQARSAEDYRTGKLVTHIDADRTRRLTKHCAELGITVNTLVSAAWGILLGRLTGRSDVAFGATVSGRPAELPGVESMVGLFINTLPVRVRIDDRATIEEQLRQLQREQADLLDHHYVGLADIQRAAGAGSQFDTLYVFESYPIDREAIAAASSIDGMSVTGVDVSNTTHYPLSLKVAAESILEISFEYLLSRFTAEEVQTLSTRLVRVLESLLGDPSGLVGDIDILDSEERARLLAESHVATAAVAPESANRVGARTVAKVLAEVVEADPQAPALLADGDEIAYHVLDRRSSQLARVLIARGAGPGDVVAVALPRGVDAVVAGWAVQKAGAACLFASGLSADEIATAGAGFGIGAAPDGAGAVNWLVPSDPQVQTELAAAAGHPVSYADRVRPLGEEHPAFVELVGGAPVTLSQTDALDLGERVRDENNIDYESTTFTTAAAGRAALWEFVATATAGALSVLPTADDLADDLADGEVTHWFVTPGEPTDAADEEIRIIVAE</sequence>
<dbReference type="CDD" id="cd17646">
    <property type="entry name" value="A_NRPS_AB3403-like"/>
    <property type="match status" value="2"/>
</dbReference>
<dbReference type="SUPFAM" id="SSF56801">
    <property type="entry name" value="Acetyl-CoA synthetase-like"/>
    <property type="match status" value="7"/>
</dbReference>
<evidence type="ECO:0000256" key="5">
    <source>
        <dbReference type="ARBA" id="ARBA00022737"/>
    </source>
</evidence>
<dbReference type="InterPro" id="IPR023213">
    <property type="entry name" value="CAT-like_dom_sf"/>
</dbReference>
<dbReference type="PANTHER" id="PTHR45527">
    <property type="entry name" value="NONRIBOSOMAL PEPTIDE SYNTHETASE"/>
    <property type="match status" value="1"/>
</dbReference>
<dbReference type="InterPro" id="IPR009081">
    <property type="entry name" value="PP-bd_ACP"/>
</dbReference>
<dbReference type="InterPro" id="IPR045851">
    <property type="entry name" value="AMP-bd_C_sf"/>
</dbReference>
<dbReference type="InterPro" id="IPR000873">
    <property type="entry name" value="AMP-dep_synth/lig_dom"/>
</dbReference>
<dbReference type="STRING" id="1379680.GCA_001612615_02569"/>
<evidence type="ECO:0000313" key="8">
    <source>
        <dbReference type="EMBL" id="SNY81101.1"/>
    </source>
</evidence>
<evidence type="ECO:0000259" key="7">
    <source>
        <dbReference type="PROSITE" id="PS50075"/>
    </source>
</evidence>
<dbReference type="Gene3D" id="1.10.1200.10">
    <property type="entry name" value="ACP-like"/>
    <property type="match status" value="6"/>
</dbReference>
<dbReference type="InterPro" id="IPR010060">
    <property type="entry name" value="NRPS_synth"/>
</dbReference>
<dbReference type="InterPro" id="IPR036736">
    <property type="entry name" value="ACP-like_sf"/>
</dbReference>
<dbReference type="Gene3D" id="3.30.300.30">
    <property type="match status" value="6"/>
</dbReference>
<dbReference type="NCBIfam" id="TIGR01720">
    <property type="entry name" value="NRPS-para261"/>
    <property type="match status" value="1"/>
</dbReference>
<dbReference type="Pfam" id="PF00550">
    <property type="entry name" value="PP-binding"/>
    <property type="match status" value="6"/>
</dbReference>
<dbReference type="GO" id="GO:0009239">
    <property type="term" value="P:enterobactin biosynthetic process"/>
    <property type="evidence" value="ECO:0007669"/>
    <property type="project" value="TreeGrafter"/>
</dbReference>